<evidence type="ECO:0000313" key="3">
    <source>
        <dbReference type="Proteomes" id="UP001408356"/>
    </source>
</evidence>
<dbReference type="Proteomes" id="UP001408356">
    <property type="component" value="Unassembled WGS sequence"/>
</dbReference>
<sequence>MGSTREAPKYTTVGSIANPNSAPLQPPARRGRTVKWPLHPDFGLVSSPLSGLPFSPDSRSPPSDNQPLHYSPLQQNTDRAVSPTVDSPDCNASIMSLATMLSARALGHGEQGDTNLFSQADDTDDEDPDDYGTLKQMPVKTLTNLASYENPKQKIAQKILSRARAFPLQTARAQSIRSQMAGMVQSDGTVDPDSKTVMYSSILSKRPGAPRPLTAGPPGLRQHKSSTFECSMPERGSTALPDELNQASQDSSRDSLFDLARPSVPEPPSRRTYPALSLQETFRTDTHRASKMFDTLSPDNARGYYRNGLLPANFNHQSRLLTATGEHSLPPRKTGVCIDDNEDRLLARRARIDALWSEGTKMFGTTMDQALTERRYRDLEMVIGRVAYEGDATQKAPNREMSVQEANQMSAEDHAAPLLSMAFQTLINFEAFTLSGNLPKLEYREL</sequence>
<evidence type="ECO:0000313" key="2">
    <source>
        <dbReference type="EMBL" id="KAK9417422.1"/>
    </source>
</evidence>
<reference evidence="2 3" key="1">
    <citation type="journal article" date="2024" name="J. Plant Pathol.">
        <title>Sequence and assembly of the genome of Seiridium unicorne, isolate CBS 538.82, causal agent of cypress canker disease.</title>
        <authorList>
            <person name="Scali E."/>
            <person name="Rocca G.D."/>
            <person name="Danti R."/>
            <person name="Garbelotto M."/>
            <person name="Barberini S."/>
            <person name="Baroncelli R."/>
            <person name="Emiliani G."/>
        </authorList>
    </citation>
    <scope>NUCLEOTIDE SEQUENCE [LARGE SCALE GENOMIC DNA]</scope>
    <source>
        <strain evidence="2 3">BM-138-508</strain>
    </source>
</reference>
<feature type="compositionally biased region" description="Polar residues" evidence="1">
    <location>
        <begin position="65"/>
        <end position="79"/>
    </location>
</feature>
<comment type="caution">
    <text evidence="2">The sequence shown here is derived from an EMBL/GenBank/DDBJ whole genome shotgun (WGS) entry which is preliminary data.</text>
</comment>
<evidence type="ECO:0000256" key="1">
    <source>
        <dbReference type="SAM" id="MobiDB-lite"/>
    </source>
</evidence>
<feature type="region of interest" description="Disordered" evidence="1">
    <location>
        <begin position="1"/>
        <end position="87"/>
    </location>
</feature>
<feature type="region of interest" description="Disordered" evidence="1">
    <location>
        <begin position="204"/>
        <end position="272"/>
    </location>
</feature>
<feature type="region of interest" description="Disordered" evidence="1">
    <location>
        <begin position="110"/>
        <end position="129"/>
    </location>
</feature>
<protein>
    <submittedName>
        <fullName evidence="2">Uncharacterized protein</fullName>
    </submittedName>
</protein>
<gene>
    <name evidence="2" type="ORF">SUNI508_08782</name>
</gene>
<dbReference type="EMBL" id="JARVKF010000398">
    <property type="protein sequence ID" value="KAK9417422.1"/>
    <property type="molecule type" value="Genomic_DNA"/>
</dbReference>
<proteinExistence type="predicted"/>
<keyword evidence="3" id="KW-1185">Reference proteome</keyword>
<organism evidence="2 3">
    <name type="scientific">Seiridium unicorne</name>
    <dbReference type="NCBI Taxonomy" id="138068"/>
    <lineage>
        <taxon>Eukaryota</taxon>
        <taxon>Fungi</taxon>
        <taxon>Dikarya</taxon>
        <taxon>Ascomycota</taxon>
        <taxon>Pezizomycotina</taxon>
        <taxon>Sordariomycetes</taxon>
        <taxon>Xylariomycetidae</taxon>
        <taxon>Amphisphaeriales</taxon>
        <taxon>Sporocadaceae</taxon>
        <taxon>Seiridium</taxon>
    </lineage>
</organism>
<accession>A0ABR2US17</accession>
<name>A0ABR2US17_9PEZI</name>
<feature type="compositionally biased region" description="Polar residues" evidence="1">
    <location>
        <begin position="12"/>
        <end position="23"/>
    </location>
</feature>
<feature type="compositionally biased region" description="Low complexity" evidence="1">
    <location>
        <begin position="53"/>
        <end position="63"/>
    </location>
</feature>